<evidence type="ECO:0000256" key="1">
    <source>
        <dbReference type="ARBA" id="ARBA00004141"/>
    </source>
</evidence>
<name>A0A7R7ZRB8_ASPCH</name>
<feature type="region of interest" description="Disordered" evidence="7">
    <location>
        <begin position="1"/>
        <end position="94"/>
    </location>
</feature>
<feature type="transmembrane region" description="Helical" evidence="8">
    <location>
        <begin position="234"/>
        <end position="259"/>
    </location>
</feature>
<dbReference type="PANTHER" id="PTHR43791:SF27">
    <property type="entry name" value="TRANSPORTER, PUTATIVE (AFU_ORTHOLOGUE AFUA_2G15730)-RELATED"/>
    <property type="match status" value="1"/>
</dbReference>
<comment type="subcellular location">
    <subcellularLocation>
        <location evidence="1">Membrane</location>
        <topology evidence="1">Multi-pass membrane protein</topology>
    </subcellularLocation>
</comment>
<sequence length="577" mass="64222">MTMAVQPAEFTSASDSATPSSSARYTPVSDRTDDGPSYSHSRRPEKGSLRVQTDFGSADNTDISEIFSDGDESYNGYNSGPEIRENKPPRTGSSLEYSAAEESEVVKKFDRKLVPFLALLYLLSFLDRSNIGNAKIAGLTNDLDIPSWKYEWLLTAFYITYVLFEWMTLMYRLVPPHIYVSLCVCGWGLVASFQSLATSFWGMLILRILLGATEAAFGPGVPFYLSLFYKREELAFRIALFISAAPLATSFASTLAWVIVKLSHDGPIAPWRTLFLVEGFPSVVVAVFAWALIPDSPEKAHFLASRERMVAELRLQRNRKTGAYQDSQKGKFNWQEVKKTLADPKAYITAFMFFSCNIAFSSMPVFLPTIIQDMGYSSLASQALSAPPFLVAFVVVLVTTYFSDRNRTRSPYIITHALLSFTSYLAIAATGHFHTHLSTKTHVVIRYLCVYPATSGFFSAISLILAWTMDNRVANEGKGTSVAILNIIGQCGPLLGTRLYPESDGPWYIRGMAVCSFFMLLVAVLAFALRTILRRANRAGSGDGMDIEMETHGEEREILMGDHGVDHVQEEKFTYLL</sequence>
<dbReference type="RefSeq" id="XP_043139098.1">
    <property type="nucleotide sequence ID" value="XM_043281639.1"/>
</dbReference>
<dbReference type="Proteomes" id="UP000637239">
    <property type="component" value="Chromosome 6"/>
</dbReference>
<feature type="compositionally biased region" description="Low complexity" evidence="7">
    <location>
        <begin position="11"/>
        <end position="23"/>
    </location>
</feature>
<feature type="transmembrane region" description="Helical" evidence="8">
    <location>
        <begin position="445"/>
        <end position="467"/>
    </location>
</feature>
<evidence type="ECO:0000256" key="6">
    <source>
        <dbReference type="ARBA" id="ARBA00023136"/>
    </source>
</evidence>
<evidence type="ECO:0000256" key="7">
    <source>
        <dbReference type="SAM" id="MobiDB-lite"/>
    </source>
</evidence>
<dbReference type="AlphaFoldDB" id="A0A7R7ZRB8"/>
<keyword evidence="4 8" id="KW-0812">Transmembrane</keyword>
<evidence type="ECO:0000256" key="5">
    <source>
        <dbReference type="ARBA" id="ARBA00022989"/>
    </source>
</evidence>
<gene>
    <name evidence="10" type="ORF">ACHE_60462S</name>
</gene>
<feature type="compositionally biased region" description="Polar residues" evidence="7">
    <location>
        <begin position="50"/>
        <end position="63"/>
    </location>
</feature>
<feature type="transmembrane region" description="Helical" evidence="8">
    <location>
        <begin position="413"/>
        <end position="433"/>
    </location>
</feature>
<dbReference type="FunFam" id="1.20.1250.20:FF:000018">
    <property type="entry name" value="MFS transporter permease"/>
    <property type="match status" value="1"/>
</dbReference>
<protein>
    <recommendedName>
        <fullName evidence="9">Major facilitator superfamily (MFS) profile domain-containing protein</fullName>
    </recommendedName>
</protein>
<keyword evidence="3" id="KW-0813">Transport</keyword>
<feature type="transmembrane region" description="Helical" evidence="8">
    <location>
        <begin position="507"/>
        <end position="529"/>
    </location>
</feature>
<feature type="transmembrane region" description="Helical" evidence="8">
    <location>
        <begin position="271"/>
        <end position="293"/>
    </location>
</feature>
<dbReference type="GO" id="GO:0016020">
    <property type="term" value="C:membrane"/>
    <property type="evidence" value="ECO:0007669"/>
    <property type="project" value="UniProtKB-SubCell"/>
</dbReference>
<keyword evidence="5 8" id="KW-1133">Transmembrane helix</keyword>
<dbReference type="EMBL" id="AP024421">
    <property type="protein sequence ID" value="BCR90576.1"/>
    <property type="molecule type" value="Genomic_DNA"/>
</dbReference>
<proteinExistence type="inferred from homology"/>
<evidence type="ECO:0000259" key="9">
    <source>
        <dbReference type="PROSITE" id="PS50850"/>
    </source>
</evidence>
<dbReference type="SUPFAM" id="SSF103473">
    <property type="entry name" value="MFS general substrate transporter"/>
    <property type="match status" value="1"/>
</dbReference>
<organism evidence="10 11">
    <name type="scientific">Aspergillus chevalieri</name>
    <name type="common">Eurotium chevalieri</name>
    <dbReference type="NCBI Taxonomy" id="182096"/>
    <lineage>
        <taxon>Eukaryota</taxon>
        <taxon>Fungi</taxon>
        <taxon>Dikarya</taxon>
        <taxon>Ascomycota</taxon>
        <taxon>Pezizomycotina</taxon>
        <taxon>Eurotiomycetes</taxon>
        <taxon>Eurotiomycetidae</taxon>
        <taxon>Eurotiales</taxon>
        <taxon>Aspergillaceae</taxon>
        <taxon>Aspergillus</taxon>
        <taxon>Aspergillus subgen. Aspergillus</taxon>
    </lineage>
</organism>
<dbReference type="PANTHER" id="PTHR43791">
    <property type="entry name" value="PERMEASE-RELATED"/>
    <property type="match status" value="1"/>
</dbReference>
<evidence type="ECO:0000256" key="8">
    <source>
        <dbReference type="SAM" id="Phobius"/>
    </source>
</evidence>
<feature type="transmembrane region" description="Helical" evidence="8">
    <location>
        <begin position="178"/>
        <end position="198"/>
    </location>
</feature>
<evidence type="ECO:0000313" key="11">
    <source>
        <dbReference type="Proteomes" id="UP000637239"/>
    </source>
</evidence>
<feature type="transmembrane region" description="Helical" evidence="8">
    <location>
        <begin position="152"/>
        <end position="171"/>
    </location>
</feature>
<evidence type="ECO:0000256" key="4">
    <source>
        <dbReference type="ARBA" id="ARBA00022692"/>
    </source>
</evidence>
<reference evidence="10" key="2">
    <citation type="submission" date="2021-02" db="EMBL/GenBank/DDBJ databases">
        <title>Aspergillus chevalieri M1 genome sequence.</title>
        <authorList>
            <person name="Kadooka C."/>
            <person name="Mori K."/>
            <person name="Futagami T."/>
        </authorList>
    </citation>
    <scope>NUCLEOTIDE SEQUENCE</scope>
    <source>
        <strain evidence="10">M1</strain>
    </source>
</reference>
<evidence type="ECO:0000256" key="3">
    <source>
        <dbReference type="ARBA" id="ARBA00022448"/>
    </source>
</evidence>
<reference evidence="10" key="1">
    <citation type="submission" date="2021-01" db="EMBL/GenBank/DDBJ databases">
        <authorList>
            <consortium name="Aspergillus chevalieri M1 genome sequencing consortium"/>
            <person name="Kazuki M."/>
            <person name="Futagami T."/>
        </authorList>
    </citation>
    <scope>NUCLEOTIDE SEQUENCE</scope>
    <source>
        <strain evidence="10">M1</strain>
    </source>
</reference>
<dbReference type="Pfam" id="PF07690">
    <property type="entry name" value="MFS_1"/>
    <property type="match status" value="1"/>
</dbReference>
<dbReference type="InterPro" id="IPR011701">
    <property type="entry name" value="MFS"/>
</dbReference>
<evidence type="ECO:0000313" key="10">
    <source>
        <dbReference type="EMBL" id="BCR90576.1"/>
    </source>
</evidence>
<evidence type="ECO:0000256" key="2">
    <source>
        <dbReference type="ARBA" id="ARBA00008335"/>
    </source>
</evidence>
<dbReference type="InterPro" id="IPR020846">
    <property type="entry name" value="MFS_dom"/>
</dbReference>
<comment type="similarity">
    <text evidence="2">Belongs to the major facilitator superfamily.</text>
</comment>
<feature type="transmembrane region" description="Helical" evidence="8">
    <location>
        <begin position="379"/>
        <end position="401"/>
    </location>
</feature>
<accession>A0A7R7ZRB8</accession>
<dbReference type="Gene3D" id="1.20.1250.20">
    <property type="entry name" value="MFS general substrate transporter like domains"/>
    <property type="match status" value="2"/>
</dbReference>
<dbReference type="InterPro" id="IPR036259">
    <property type="entry name" value="MFS_trans_sf"/>
</dbReference>
<keyword evidence="6 8" id="KW-0472">Membrane</keyword>
<keyword evidence="11" id="KW-1185">Reference proteome</keyword>
<dbReference type="FunFam" id="1.20.1250.20:FF:000013">
    <property type="entry name" value="MFS general substrate transporter"/>
    <property type="match status" value="1"/>
</dbReference>
<dbReference type="KEGG" id="ache:ACHE_60462S"/>
<feature type="domain" description="Major facilitator superfamily (MFS) profile" evidence="9">
    <location>
        <begin position="113"/>
        <end position="534"/>
    </location>
</feature>
<feature type="transmembrane region" description="Helical" evidence="8">
    <location>
        <begin position="204"/>
        <end position="227"/>
    </location>
</feature>
<dbReference type="GeneID" id="66984934"/>
<feature type="transmembrane region" description="Helical" evidence="8">
    <location>
        <begin position="346"/>
        <end position="367"/>
    </location>
</feature>
<dbReference type="GO" id="GO:0022857">
    <property type="term" value="F:transmembrane transporter activity"/>
    <property type="evidence" value="ECO:0007669"/>
    <property type="project" value="InterPro"/>
</dbReference>
<dbReference type="PROSITE" id="PS50850">
    <property type="entry name" value="MFS"/>
    <property type="match status" value="1"/>
</dbReference>